<accession>A0A1Y1M604</accession>
<keyword evidence="6" id="KW-0472">Membrane</keyword>
<organism evidence="8">
    <name type="scientific">Photinus pyralis</name>
    <name type="common">Common eastern firefly</name>
    <name type="synonym">Lampyris pyralis</name>
    <dbReference type="NCBI Taxonomy" id="7054"/>
    <lineage>
        <taxon>Eukaryota</taxon>
        <taxon>Metazoa</taxon>
        <taxon>Ecdysozoa</taxon>
        <taxon>Arthropoda</taxon>
        <taxon>Hexapoda</taxon>
        <taxon>Insecta</taxon>
        <taxon>Pterygota</taxon>
        <taxon>Neoptera</taxon>
        <taxon>Endopterygota</taxon>
        <taxon>Coleoptera</taxon>
        <taxon>Polyphaga</taxon>
        <taxon>Elateriformia</taxon>
        <taxon>Elateroidea</taxon>
        <taxon>Lampyridae</taxon>
        <taxon>Lampyrinae</taxon>
        <taxon>Photinus</taxon>
    </lineage>
</organism>
<dbReference type="Gene3D" id="3.10.120.10">
    <property type="entry name" value="Cytochrome b5-like heme/steroid binding domain"/>
    <property type="match status" value="1"/>
</dbReference>
<dbReference type="Pfam" id="PF00487">
    <property type="entry name" value="FA_desaturase"/>
    <property type="match status" value="1"/>
</dbReference>
<keyword evidence="6" id="KW-1133">Transmembrane helix</keyword>
<keyword evidence="6" id="KW-0812">Transmembrane</keyword>
<evidence type="ECO:0000259" key="7">
    <source>
        <dbReference type="PROSITE" id="PS50255"/>
    </source>
</evidence>
<dbReference type="GO" id="GO:0006629">
    <property type="term" value="P:lipid metabolic process"/>
    <property type="evidence" value="ECO:0007669"/>
    <property type="project" value="InterPro"/>
</dbReference>
<evidence type="ECO:0000256" key="1">
    <source>
        <dbReference type="ARBA" id="ARBA00022617"/>
    </source>
</evidence>
<dbReference type="InterPro" id="IPR001199">
    <property type="entry name" value="Cyt_B5-like_heme/steroid-bd"/>
</dbReference>
<name>A0A1Y1M604_PHOPY</name>
<dbReference type="Proteomes" id="UP000327044">
    <property type="component" value="Unassembled WGS sequence"/>
</dbReference>
<keyword evidence="2 6" id="KW-0479">Metal-binding</keyword>
<dbReference type="PROSITE" id="PS50255">
    <property type="entry name" value="CYTOCHROME_B5_2"/>
    <property type="match status" value="1"/>
</dbReference>
<dbReference type="InterPro" id="IPR053100">
    <property type="entry name" value="Cytochrome_b5-related"/>
</dbReference>
<protein>
    <recommendedName>
        <fullName evidence="5">Cytochrome b5-related protein</fullName>
    </recommendedName>
</protein>
<evidence type="ECO:0000313" key="8">
    <source>
        <dbReference type="EMBL" id="JAV81222.1"/>
    </source>
</evidence>
<dbReference type="PANTHER" id="PTHR16740">
    <property type="entry name" value="CYTOCHROME B5-RELATED PROTEIN-RELATED"/>
    <property type="match status" value="1"/>
</dbReference>
<dbReference type="SUPFAM" id="SSF55856">
    <property type="entry name" value="Cytochrome b5-like heme/steroid binding domain"/>
    <property type="match status" value="1"/>
</dbReference>
<reference evidence="8" key="1">
    <citation type="journal article" date="2016" name="Sci. Rep.">
        <title>Molecular characterization of firefly nuptial gifts: a multi-omics approach sheds light on postcopulatory sexual selection.</title>
        <authorList>
            <person name="Al-Wathiqui N."/>
            <person name="Fallon T.R."/>
            <person name="South A."/>
            <person name="Weng J.K."/>
            <person name="Lewis S.M."/>
        </authorList>
    </citation>
    <scope>NUCLEOTIDE SEQUENCE</scope>
</reference>
<dbReference type="AlphaFoldDB" id="A0A1Y1M604"/>
<proteinExistence type="inferred from homology"/>
<dbReference type="EMBL" id="VVIM01000009">
    <property type="protein sequence ID" value="KAB0794240.1"/>
    <property type="molecule type" value="Genomic_DNA"/>
</dbReference>
<dbReference type="GO" id="GO:0020037">
    <property type="term" value="F:heme binding"/>
    <property type="evidence" value="ECO:0007669"/>
    <property type="project" value="UniProtKB-UniRule"/>
</dbReference>
<dbReference type="PANTHER" id="PTHR16740:SF1">
    <property type="entry name" value="CYTOCHROME B5-RELATED PROTEIN-RELATED"/>
    <property type="match status" value="1"/>
</dbReference>
<comment type="function">
    <text evidence="4">May play a role in muscle cell metabolism.</text>
</comment>
<dbReference type="FunCoup" id="A0A1Y1M604">
    <property type="interactions" value="607"/>
</dbReference>
<comment type="caution">
    <text evidence="6">Lacks conserved residue(s) required for the propagation of feature annotation.</text>
</comment>
<dbReference type="GO" id="GO:0046872">
    <property type="term" value="F:metal ion binding"/>
    <property type="evidence" value="ECO:0007669"/>
    <property type="project" value="UniProtKB-UniRule"/>
</dbReference>
<evidence type="ECO:0000313" key="10">
    <source>
        <dbReference type="Proteomes" id="UP000327044"/>
    </source>
</evidence>
<evidence type="ECO:0000256" key="6">
    <source>
        <dbReference type="RuleBase" id="RU362121"/>
    </source>
</evidence>
<dbReference type="EMBL" id="GEZM01039755">
    <property type="protein sequence ID" value="JAV81221.1"/>
    <property type="molecule type" value="Transcribed_RNA"/>
</dbReference>
<keyword evidence="1 6" id="KW-0349">Heme</keyword>
<dbReference type="InterPro" id="IPR005804">
    <property type="entry name" value="FA_desaturase_dom"/>
</dbReference>
<dbReference type="PROSITE" id="PS00191">
    <property type="entry name" value="CYTOCHROME_B5_1"/>
    <property type="match status" value="1"/>
</dbReference>
<dbReference type="InParanoid" id="A0A1Y1M604"/>
<dbReference type="InterPro" id="IPR036400">
    <property type="entry name" value="Cyt_B5-like_heme/steroid_sf"/>
</dbReference>
<reference evidence="9 10" key="2">
    <citation type="journal article" date="2018" name="Elife">
        <title>Firefly genomes illuminate parallel origins of bioluminescence in beetles.</title>
        <authorList>
            <person name="Fallon T.R."/>
            <person name="Lower S.E."/>
            <person name="Chang C.H."/>
            <person name="Bessho-Uehara M."/>
            <person name="Martin G.J."/>
            <person name="Bewick A.J."/>
            <person name="Behringer M."/>
            <person name="Debat H.J."/>
            <person name="Wong I."/>
            <person name="Day J.C."/>
            <person name="Suvorov A."/>
            <person name="Silva C.J."/>
            <person name="Stanger-Hall K.F."/>
            <person name="Hall D.W."/>
            <person name="Schmitz R.J."/>
            <person name="Nelson D.R."/>
            <person name="Lewis S.M."/>
            <person name="Shigenobu S."/>
            <person name="Bybee S.M."/>
            <person name="Larracuente A.M."/>
            <person name="Oba Y."/>
            <person name="Weng J.K."/>
        </authorList>
    </citation>
    <scope>NUCLEOTIDE SEQUENCE [LARGE SCALE GENOMIC DNA]</scope>
    <source>
        <strain evidence="9">1611_PpyrPB1</strain>
        <tissue evidence="9">Whole body</tissue>
    </source>
</reference>
<evidence type="ECO:0000256" key="3">
    <source>
        <dbReference type="ARBA" id="ARBA00023004"/>
    </source>
</evidence>
<dbReference type="SMART" id="SM01117">
    <property type="entry name" value="Cyt-b5"/>
    <property type="match status" value="1"/>
</dbReference>
<evidence type="ECO:0000256" key="5">
    <source>
        <dbReference type="ARBA" id="ARBA00073492"/>
    </source>
</evidence>
<dbReference type="Pfam" id="PF00173">
    <property type="entry name" value="Cyt-b5"/>
    <property type="match status" value="1"/>
</dbReference>
<feature type="domain" description="Cytochrome b5 heme-binding" evidence="7">
    <location>
        <begin position="30"/>
        <end position="99"/>
    </location>
</feature>
<evidence type="ECO:0000256" key="4">
    <source>
        <dbReference type="ARBA" id="ARBA00055674"/>
    </source>
</evidence>
<evidence type="ECO:0000313" key="9">
    <source>
        <dbReference type="EMBL" id="KAB0794240.1"/>
    </source>
</evidence>
<dbReference type="EMBL" id="GEZM01039754">
    <property type="protein sequence ID" value="JAV81222.1"/>
    <property type="molecule type" value="Transcribed_RNA"/>
</dbReference>
<gene>
    <name evidence="9" type="ORF">PPYR_13860</name>
</gene>
<reference evidence="9" key="3">
    <citation type="submission" date="2019-08" db="EMBL/GenBank/DDBJ databases">
        <authorList>
            <consortium name="Photinus pyralis genome working group"/>
            <person name="Fallon T.R."/>
            <person name="Sander Lower S.E."/>
            <person name="Weng J.-K."/>
        </authorList>
    </citation>
    <scope>NUCLEOTIDE SEQUENCE</scope>
    <source>
        <strain evidence="9">1611_PpyrPB1</strain>
        <tissue evidence="9">Whole body</tissue>
    </source>
</reference>
<feature type="transmembrane region" description="Helical" evidence="6">
    <location>
        <begin position="244"/>
        <end position="262"/>
    </location>
</feature>
<comment type="similarity">
    <text evidence="6">Belongs to the cytochrome b5 family.</text>
</comment>
<dbReference type="FunFam" id="3.10.120.10:FF:000020">
    <property type="entry name" value="Cytochrome b5-related protein"/>
    <property type="match status" value="1"/>
</dbReference>
<dbReference type="OrthoDB" id="260519at2759"/>
<feature type="transmembrane region" description="Helical" evidence="6">
    <location>
        <begin position="301"/>
        <end position="320"/>
    </location>
</feature>
<keyword evidence="10" id="KW-1185">Reference proteome</keyword>
<keyword evidence="3 6" id="KW-0408">Iron</keyword>
<sequence length="432" mass="49463">MSLASEVKLSLTPNYPKKFAGLITGDKWFEAKREGDGAEGLWRIHDGLYDVSEFVQSHPGGSSWLEMTKGTDITEAFESHHLSSAPEQMLKKFYVRKAVKHRNSPFTFEEDGFYRTLKRNIQPVLKTIPKNTSRTTDLVTDALVVATFLTAICACKLSSFAIGVISACILTFGSIASHNHFHKRDNFRMYYFNLCLMDFRGWRVSHVLSHHLFTNTIYDLEAVTWEVLAPHFPVKKPFFTKCRSFVTITLLWVAFYFLAYLFKIISMIQSRKVYISDFIPFTLPLAMYLTCGVDLQVVLKMWLFIVTVSSFVFAAIGTSASHHHPDAFHEGDAPRAKKLDFGIHQLDTTYDRCEVTGNPFLVLTTFGDHALHHLFPTIDHGALQYLYPVFEKTMKEFGIDNQMKPLSEMFVGLYRQLLREEPHLLPRGSRNT</sequence>
<evidence type="ECO:0000256" key="2">
    <source>
        <dbReference type="ARBA" id="ARBA00022723"/>
    </source>
</evidence>
<dbReference type="InterPro" id="IPR018506">
    <property type="entry name" value="Cyt_B5_heme-BS"/>
</dbReference>